<proteinExistence type="predicted"/>
<organism evidence="1">
    <name type="scientific">marine sediment metagenome</name>
    <dbReference type="NCBI Taxonomy" id="412755"/>
    <lineage>
        <taxon>unclassified sequences</taxon>
        <taxon>metagenomes</taxon>
        <taxon>ecological metagenomes</taxon>
    </lineage>
</organism>
<dbReference type="AlphaFoldDB" id="A0A0F9IEM4"/>
<evidence type="ECO:0000313" key="1">
    <source>
        <dbReference type="EMBL" id="KKM26036.1"/>
    </source>
</evidence>
<accession>A0A0F9IEM4</accession>
<protein>
    <submittedName>
        <fullName evidence="1">Uncharacterized protein</fullName>
    </submittedName>
</protein>
<dbReference type="EMBL" id="LAZR01012588">
    <property type="protein sequence ID" value="KKM26036.1"/>
    <property type="molecule type" value="Genomic_DNA"/>
</dbReference>
<comment type="caution">
    <text evidence="1">The sequence shown here is derived from an EMBL/GenBank/DDBJ whole genome shotgun (WGS) entry which is preliminary data.</text>
</comment>
<reference evidence="1" key="1">
    <citation type="journal article" date="2015" name="Nature">
        <title>Complex archaea that bridge the gap between prokaryotes and eukaryotes.</title>
        <authorList>
            <person name="Spang A."/>
            <person name="Saw J.H."/>
            <person name="Jorgensen S.L."/>
            <person name="Zaremba-Niedzwiedzka K."/>
            <person name="Martijn J."/>
            <person name="Lind A.E."/>
            <person name="van Eijk R."/>
            <person name="Schleper C."/>
            <person name="Guy L."/>
            <person name="Ettema T.J."/>
        </authorList>
    </citation>
    <scope>NUCLEOTIDE SEQUENCE</scope>
</reference>
<name>A0A0F9IEM4_9ZZZZ</name>
<gene>
    <name evidence="1" type="ORF">LCGC14_1588910</name>
</gene>
<sequence>MNTYTVILVKINNTHEYDCQLTTTPTIQAHDATEVIRNGRVVGWLVLGSIAGSHTLES</sequence>